<dbReference type="GO" id="GO:0005829">
    <property type="term" value="C:cytosol"/>
    <property type="evidence" value="ECO:0007669"/>
    <property type="project" value="TreeGrafter"/>
</dbReference>
<dbReference type="InterPro" id="IPR036388">
    <property type="entry name" value="WH-like_DNA-bd_sf"/>
</dbReference>
<keyword evidence="3 6" id="KW-0238">DNA-binding</keyword>
<dbReference type="EMBL" id="QBKN01000021">
    <property type="protein sequence ID" value="PTX45483.1"/>
    <property type="molecule type" value="Genomic_DNA"/>
</dbReference>
<dbReference type="GO" id="GO:0003700">
    <property type="term" value="F:DNA-binding transcription factor activity"/>
    <property type="evidence" value="ECO:0007669"/>
    <property type="project" value="InterPro"/>
</dbReference>
<name>A0A2T6ANT3_9RHOB</name>
<evidence type="ECO:0000256" key="1">
    <source>
        <dbReference type="ARBA" id="ARBA00009437"/>
    </source>
</evidence>
<dbReference type="AlphaFoldDB" id="A0A2T6ANT3"/>
<keyword evidence="2" id="KW-0805">Transcription regulation</keyword>
<dbReference type="InterPro" id="IPR050950">
    <property type="entry name" value="HTH-type_LysR_regulators"/>
</dbReference>
<dbReference type="RefSeq" id="WP_107977713.1">
    <property type="nucleotide sequence ID" value="NZ_BMEZ01000021.1"/>
</dbReference>
<gene>
    <name evidence="6" type="ORF">C8N44_1214</name>
</gene>
<feature type="domain" description="HTH lysR-type" evidence="5">
    <location>
        <begin position="1"/>
        <end position="58"/>
    </location>
</feature>
<dbReference type="OrthoDB" id="8479870at2"/>
<dbReference type="InterPro" id="IPR000847">
    <property type="entry name" value="LysR_HTH_N"/>
</dbReference>
<dbReference type="Gene3D" id="1.10.10.10">
    <property type="entry name" value="Winged helix-like DNA-binding domain superfamily/Winged helix DNA-binding domain"/>
    <property type="match status" value="1"/>
</dbReference>
<comment type="caution">
    <text evidence="6">The sequence shown here is derived from an EMBL/GenBank/DDBJ whole genome shotgun (WGS) entry which is preliminary data.</text>
</comment>
<accession>A0A2T6ANT3</accession>
<dbReference type="Proteomes" id="UP000244069">
    <property type="component" value="Unassembled WGS sequence"/>
</dbReference>
<dbReference type="SUPFAM" id="SSF53850">
    <property type="entry name" value="Periplasmic binding protein-like II"/>
    <property type="match status" value="1"/>
</dbReference>
<evidence type="ECO:0000256" key="3">
    <source>
        <dbReference type="ARBA" id="ARBA00023125"/>
    </source>
</evidence>
<comment type="similarity">
    <text evidence="1">Belongs to the LysR transcriptional regulatory family.</text>
</comment>
<dbReference type="SUPFAM" id="SSF46785">
    <property type="entry name" value="Winged helix' DNA-binding domain"/>
    <property type="match status" value="1"/>
</dbReference>
<dbReference type="GO" id="GO:0003677">
    <property type="term" value="F:DNA binding"/>
    <property type="evidence" value="ECO:0007669"/>
    <property type="project" value="UniProtKB-KW"/>
</dbReference>
<dbReference type="Gene3D" id="3.40.190.290">
    <property type="match status" value="1"/>
</dbReference>
<sequence>MNLKSLQLFRQIVLTGSLAEASRRLNVSNSAASRLLSLLETELDITLFSREKRQLILTDDGDTFYRRLVQTLDGLDEIPRLASDIRNRSHRRLSLVTAAPIARTLVSPALSRMEAGGRSMQCSLNVETRFDIESKVAARGYNLGIISLPVENAILDVDVEPILEARNEVLMPRDHRLARKDSITVEDIAGERFVALRPGQRWRDRLDQVMGLAGHEADVAVETSSSIVALQLVRDRLGITLTDRASVDLQHDDEAVLRPLADTRPVTYAAIHAPGPRAPLATAFLDAVSEVIEARRAADPAAAAMLELI</sequence>
<dbReference type="PROSITE" id="PS50931">
    <property type="entry name" value="HTH_LYSR"/>
    <property type="match status" value="1"/>
</dbReference>
<dbReference type="Pfam" id="PF00126">
    <property type="entry name" value="HTH_1"/>
    <property type="match status" value="1"/>
</dbReference>
<dbReference type="InterPro" id="IPR036390">
    <property type="entry name" value="WH_DNA-bd_sf"/>
</dbReference>
<evidence type="ECO:0000256" key="4">
    <source>
        <dbReference type="ARBA" id="ARBA00023163"/>
    </source>
</evidence>
<evidence type="ECO:0000256" key="2">
    <source>
        <dbReference type="ARBA" id="ARBA00023015"/>
    </source>
</evidence>
<organism evidence="6 7">
    <name type="scientific">Allosediminivita pacifica</name>
    <dbReference type="NCBI Taxonomy" id="1267769"/>
    <lineage>
        <taxon>Bacteria</taxon>
        <taxon>Pseudomonadati</taxon>
        <taxon>Pseudomonadota</taxon>
        <taxon>Alphaproteobacteria</taxon>
        <taxon>Rhodobacterales</taxon>
        <taxon>Paracoccaceae</taxon>
        <taxon>Allosediminivita</taxon>
    </lineage>
</organism>
<dbReference type="Pfam" id="PF03466">
    <property type="entry name" value="LysR_substrate"/>
    <property type="match status" value="1"/>
</dbReference>
<evidence type="ECO:0000313" key="7">
    <source>
        <dbReference type="Proteomes" id="UP000244069"/>
    </source>
</evidence>
<evidence type="ECO:0000259" key="5">
    <source>
        <dbReference type="PROSITE" id="PS50931"/>
    </source>
</evidence>
<proteinExistence type="inferred from homology"/>
<dbReference type="InterPro" id="IPR005119">
    <property type="entry name" value="LysR_subst-bd"/>
</dbReference>
<protein>
    <submittedName>
        <fullName evidence="6">DNA-binding transcriptional LysR family regulator</fullName>
    </submittedName>
</protein>
<reference evidence="6 7" key="1">
    <citation type="submission" date="2018-04" db="EMBL/GenBank/DDBJ databases">
        <title>Genomic Encyclopedia of Archaeal and Bacterial Type Strains, Phase II (KMG-II): from individual species to whole genera.</title>
        <authorList>
            <person name="Goeker M."/>
        </authorList>
    </citation>
    <scope>NUCLEOTIDE SEQUENCE [LARGE SCALE GENOMIC DNA]</scope>
    <source>
        <strain evidence="6 7">DSM 29329</strain>
    </source>
</reference>
<keyword evidence="7" id="KW-1185">Reference proteome</keyword>
<evidence type="ECO:0000313" key="6">
    <source>
        <dbReference type="EMBL" id="PTX45483.1"/>
    </source>
</evidence>
<keyword evidence="4" id="KW-0804">Transcription</keyword>
<dbReference type="PANTHER" id="PTHR30419">
    <property type="entry name" value="HTH-TYPE TRANSCRIPTIONAL REGULATOR YBHD"/>
    <property type="match status" value="1"/>
</dbReference>